<keyword evidence="2" id="KW-0479">Metal-binding</keyword>
<dbReference type="PANTHER" id="PTHR35005:SF1">
    <property type="entry name" value="2-AMINO-5-FORMYLAMINO-6-RIBOSYLAMINOPYRIMIDIN-4(3H)-ONE 5'-MONOPHOSPHATE DEFORMYLASE"/>
    <property type="match status" value="1"/>
</dbReference>
<dbReference type="GO" id="GO:0046872">
    <property type="term" value="F:metal ion binding"/>
    <property type="evidence" value="ECO:0007669"/>
    <property type="project" value="UniProtKB-KW"/>
</dbReference>
<keyword evidence="3 6" id="KW-0378">Hydrolase</keyword>
<keyword evidence="4" id="KW-0862">Zinc</keyword>
<evidence type="ECO:0000256" key="1">
    <source>
        <dbReference type="ARBA" id="ARBA00001947"/>
    </source>
</evidence>
<evidence type="ECO:0000256" key="5">
    <source>
        <dbReference type="ARBA" id="ARBA00024029"/>
    </source>
</evidence>
<dbReference type="InterPro" id="IPR003785">
    <property type="entry name" value="Creatininase/forma_Hydrolase"/>
</dbReference>
<reference evidence="6" key="1">
    <citation type="submission" date="2020-02" db="EMBL/GenBank/DDBJ databases">
        <authorList>
            <person name="Meier V. D."/>
        </authorList>
    </citation>
    <scope>NUCLEOTIDE SEQUENCE</scope>
    <source>
        <strain evidence="6">AVDCRST_MAG33</strain>
    </source>
</reference>
<dbReference type="GO" id="GO:0047789">
    <property type="term" value="F:creatininase activity"/>
    <property type="evidence" value="ECO:0007669"/>
    <property type="project" value="UniProtKB-EC"/>
</dbReference>
<dbReference type="PANTHER" id="PTHR35005">
    <property type="entry name" value="3-DEHYDRO-SCYLLO-INOSOSE HYDROLASE"/>
    <property type="match status" value="1"/>
</dbReference>
<evidence type="ECO:0000313" key="6">
    <source>
        <dbReference type="EMBL" id="CAA9565869.1"/>
    </source>
</evidence>
<dbReference type="Pfam" id="PF02633">
    <property type="entry name" value="Creatininase"/>
    <property type="match status" value="1"/>
</dbReference>
<dbReference type="GO" id="GO:0016811">
    <property type="term" value="F:hydrolase activity, acting on carbon-nitrogen (but not peptide) bonds, in linear amides"/>
    <property type="evidence" value="ECO:0007669"/>
    <property type="project" value="TreeGrafter"/>
</dbReference>
<dbReference type="AlphaFoldDB" id="A0A6J4V3W3"/>
<dbReference type="GO" id="GO:0009231">
    <property type="term" value="P:riboflavin biosynthetic process"/>
    <property type="evidence" value="ECO:0007669"/>
    <property type="project" value="TreeGrafter"/>
</dbReference>
<gene>
    <name evidence="6" type="ORF">AVDCRST_MAG33-2051</name>
</gene>
<evidence type="ECO:0000256" key="4">
    <source>
        <dbReference type="ARBA" id="ARBA00022833"/>
    </source>
</evidence>
<dbReference type="SUPFAM" id="SSF102215">
    <property type="entry name" value="Creatininase"/>
    <property type="match status" value="1"/>
</dbReference>
<accession>A0A6J4V3W3</accession>
<proteinExistence type="inferred from homology"/>
<evidence type="ECO:0000256" key="2">
    <source>
        <dbReference type="ARBA" id="ARBA00022723"/>
    </source>
</evidence>
<protein>
    <submittedName>
        <fullName evidence="6">Creatinine amidohydrolase</fullName>
        <ecNumber evidence="6">3.5.2.10</ecNumber>
    </submittedName>
</protein>
<organism evidence="6">
    <name type="scientific">uncultured Thermomicrobiales bacterium</name>
    <dbReference type="NCBI Taxonomy" id="1645740"/>
    <lineage>
        <taxon>Bacteria</taxon>
        <taxon>Pseudomonadati</taxon>
        <taxon>Thermomicrobiota</taxon>
        <taxon>Thermomicrobia</taxon>
        <taxon>Thermomicrobiales</taxon>
        <taxon>environmental samples</taxon>
    </lineage>
</organism>
<sequence length="271" mass="28657">MAMTVWNQATRDELNAALPDAVVLLPTGATEQHGPHLATGHDTFAVTAIAHRVARTVGPEVDIVLAPALPFGSSDHHLPFGGTLSLGTETYRRVVHDLVTSMIAGGARRVFLLNGHGGNRELNQLVARDVALAQPAGRPVAIAAASYWEIAAAALAADPDLGAVRQPGHAGQFETATMLAMTPEHVREPRAVRPSDPSLVPTLPGTRIETTGLWPSYDGYTDFPHRATAEQGQRALAIIVRDVAAALTTFARYPLANAVDHPARRDPGDPG</sequence>
<name>A0A6J4V3W3_9BACT</name>
<evidence type="ECO:0000256" key="3">
    <source>
        <dbReference type="ARBA" id="ARBA00022801"/>
    </source>
</evidence>
<comment type="cofactor">
    <cofactor evidence="1">
        <name>Zn(2+)</name>
        <dbReference type="ChEBI" id="CHEBI:29105"/>
    </cofactor>
</comment>
<dbReference type="EC" id="3.5.2.10" evidence="6"/>
<comment type="similarity">
    <text evidence="5">Belongs to the creatininase superfamily.</text>
</comment>
<dbReference type="InterPro" id="IPR024087">
    <property type="entry name" value="Creatininase-like_sf"/>
</dbReference>
<dbReference type="Gene3D" id="3.40.50.10310">
    <property type="entry name" value="Creatininase"/>
    <property type="match status" value="1"/>
</dbReference>
<dbReference type="EMBL" id="CADCWK010000228">
    <property type="protein sequence ID" value="CAA9565869.1"/>
    <property type="molecule type" value="Genomic_DNA"/>
</dbReference>